<dbReference type="Gene3D" id="1.10.630.10">
    <property type="entry name" value="Cytochrome P450"/>
    <property type="match status" value="1"/>
</dbReference>
<reference evidence="14" key="1">
    <citation type="submission" date="2022-02" db="EMBL/GenBank/DDBJ databases">
        <authorList>
            <person name="Henning P.M."/>
            <person name="McCubbin A.G."/>
            <person name="Shore J.S."/>
        </authorList>
    </citation>
    <scope>NUCLEOTIDE SEQUENCE</scope>
    <source>
        <strain evidence="14">F60SS</strain>
        <tissue evidence="14">Leaves</tissue>
    </source>
</reference>
<name>A0A9Q0F617_9ROSI</name>
<dbReference type="GO" id="GO:0016020">
    <property type="term" value="C:membrane"/>
    <property type="evidence" value="ECO:0007669"/>
    <property type="project" value="UniProtKB-SubCell"/>
</dbReference>
<dbReference type="Proteomes" id="UP001141552">
    <property type="component" value="Unassembled WGS sequence"/>
</dbReference>
<evidence type="ECO:0000256" key="11">
    <source>
        <dbReference type="RuleBase" id="RU000461"/>
    </source>
</evidence>
<keyword evidence="4 10" id="KW-0349">Heme</keyword>
<gene>
    <name evidence="14" type="ORF">Tsubulata_032404</name>
</gene>
<dbReference type="OrthoDB" id="1103324at2759"/>
<comment type="cofactor">
    <cofactor evidence="1 10">
        <name>heme</name>
        <dbReference type="ChEBI" id="CHEBI:30413"/>
    </cofactor>
</comment>
<comment type="subcellular location">
    <subcellularLocation>
        <location evidence="2">Membrane</location>
    </subcellularLocation>
</comment>
<keyword evidence="13" id="KW-0732">Signal</keyword>
<dbReference type="GO" id="GO:0020037">
    <property type="term" value="F:heme binding"/>
    <property type="evidence" value="ECO:0007669"/>
    <property type="project" value="InterPro"/>
</dbReference>
<sequence length="514" mass="58989">MTPELLCFAALVLFLHALYRKRKQYLHPLPPGPIALPIIGHLHLIGPLIHQSFRDLSSIYGPLIHLKLGSVSCVVASTPELAKALLKTHELTFSYRKHSAALDRLTYHSSFSFGPYGPYWKFIKKMSTFELLSNRMLSQFVPIRTKELHRFLQVLYSKSKVAERVNVTQELIRMSNNIISQMMLSIRSSGTDSQAEVVRTLVRQATQIYGEFNVSDFIWFCKNLDLQGFRKRIEDIHCRYDVLLEKIITDREQVRKESKSKGESKEVKDFLDVMLDLMEDEDAEFKLKRENVKALFLDLFTAGTDTTATTVEWALAELINHPQVLEKARKEIKGVVGSNSRLIQESDGPNLPYIQAIIKETLRLHPPVPMLPRKSIQDCQIAGYTIPADSMLLVNIWSIGRDPRYWENPLEFRPERFLPCNQENKIGSSMDIRGQHFELLPFGTGRRSCPGISLAMLQVPITVAATIQCFDWKIADDKLDMTERPGLIVLVICPKANLWMIVFMYTYLRLCLYI</sequence>
<keyword evidence="12" id="KW-1133">Transmembrane helix</keyword>
<comment type="similarity">
    <text evidence="3 11">Belongs to the cytochrome P450 family.</text>
</comment>
<organism evidence="14 15">
    <name type="scientific">Turnera subulata</name>
    <dbReference type="NCBI Taxonomy" id="218843"/>
    <lineage>
        <taxon>Eukaryota</taxon>
        <taxon>Viridiplantae</taxon>
        <taxon>Streptophyta</taxon>
        <taxon>Embryophyta</taxon>
        <taxon>Tracheophyta</taxon>
        <taxon>Spermatophyta</taxon>
        <taxon>Magnoliopsida</taxon>
        <taxon>eudicotyledons</taxon>
        <taxon>Gunneridae</taxon>
        <taxon>Pentapetalae</taxon>
        <taxon>rosids</taxon>
        <taxon>fabids</taxon>
        <taxon>Malpighiales</taxon>
        <taxon>Passifloraceae</taxon>
        <taxon>Turnera</taxon>
    </lineage>
</organism>
<feature type="binding site" description="axial binding residue" evidence="10">
    <location>
        <position position="449"/>
    </location>
    <ligand>
        <name>heme</name>
        <dbReference type="ChEBI" id="CHEBI:30413"/>
    </ligand>
    <ligandPart>
        <name>Fe</name>
        <dbReference type="ChEBI" id="CHEBI:18248"/>
    </ligandPart>
</feature>
<dbReference type="Pfam" id="PF00067">
    <property type="entry name" value="p450"/>
    <property type="match status" value="1"/>
</dbReference>
<protein>
    <recommendedName>
        <fullName evidence="16">Flavone synthase II</fullName>
    </recommendedName>
</protein>
<evidence type="ECO:0008006" key="16">
    <source>
        <dbReference type="Google" id="ProtNLM"/>
    </source>
</evidence>
<evidence type="ECO:0000256" key="7">
    <source>
        <dbReference type="ARBA" id="ARBA00023004"/>
    </source>
</evidence>
<evidence type="ECO:0000256" key="2">
    <source>
        <dbReference type="ARBA" id="ARBA00004370"/>
    </source>
</evidence>
<keyword evidence="15" id="KW-1185">Reference proteome</keyword>
<feature type="chain" id="PRO_5040366671" description="Flavone synthase II" evidence="13">
    <location>
        <begin position="18"/>
        <end position="514"/>
    </location>
</feature>
<evidence type="ECO:0000256" key="13">
    <source>
        <dbReference type="SAM" id="SignalP"/>
    </source>
</evidence>
<feature type="signal peptide" evidence="13">
    <location>
        <begin position="1"/>
        <end position="17"/>
    </location>
</feature>
<dbReference type="GO" id="GO:0016705">
    <property type="term" value="F:oxidoreductase activity, acting on paired donors, with incorporation or reduction of molecular oxygen"/>
    <property type="evidence" value="ECO:0007669"/>
    <property type="project" value="InterPro"/>
</dbReference>
<dbReference type="FunFam" id="1.10.630.10:FF:000019">
    <property type="entry name" value="Cytochrome P450 family protein"/>
    <property type="match status" value="1"/>
</dbReference>
<feature type="transmembrane region" description="Helical" evidence="12">
    <location>
        <begin position="487"/>
        <end position="508"/>
    </location>
</feature>
<evidence type="ECO:0000256" key="6">
    <source>
        <dbReference type="ARBA" id="ARBA00023002"/>
    </source>
</evidence>
<evidence type="ECO:0000256" key="9">
    <source>
        <dbReference type="ARBA" id="ARBA00023136"/>
    </source>
</evidence>
<reference evidence="14" key="2">
    <citation type="journal article" date="2023" name="Plants (Basel)">
        <title>Annotation of the Turnera subulata (Passifloraceae) Draft Genome Reveals the S-Locus Evolved after the Divergence of Turneroideae from Passifloroideae in a Stepwise Manner.</title>
        <authorList>
            <person name="Henning P.M."/>
            <person name="Roalson E.H."/>
            <person name="Mir W."/>
            <person name="McCubbin A.G."/>
            <person name="Shore J.S."/>
        </authorList>
    </citation>
    <scope>NUCLEOTIDE SEQUENCE</scope>
    <source>
        <strain evidence="14">F60SS</strain>
    </source>
</reference>
<keyword evidence="7 10" id="KW-0408">Iron</keyword>
<keyword evidence="8 11" id="KW-0503">Monooxygenase</keyword>
<keyword evidence="6 11" id="KW-0560">Oxidoreductase</keyword>
<keyword evidence="5 10" id="KW-0479">Metal-binding</keyword>
<keyword evidence="9 12" id="KW-0472">Membrane</keyword>
<dbReference type="EMBL" id="JAKUCV010007101">
    <property type="protein sequence ID" value="KAJ4824754.1"/>
    <property type="molecule type" value="Genomic_DNA"/>
</dbReference>
<dbReference type="InterPro" id="IPR002401">
    <property type="entry name" value="Cyt_P450_E_grp-I"/>
</dbReference>
<dbReference type="InterPro" id="IPR001128">
    <property type="entry name" value="Cyt_P450"/>
</dbReference>
<evidence type="ECO:0000256" key="5">
    <source>
        <dbReference type="ARBA" id="ARBA00022723"/>
    </source>
</evidence>
<accession>A0A9Q0F617</accession>
<dbReference type="PRINTS" id="PR00463">
    <property type="entry name" value="EP450I"/>
</dbReference>
<evidence type="ECO:0000256" key="12">
    <source>
        <dbReference type="SAM" id="Phobius"/>
    </source>
</evidence>
<dbReference type="PROSITE" id="PS00086">
    <property type="entry name" value="CYTOCHROME_P450"/>
    <property type="match status" value="1"/>
</dbReference>
<dbReference type="GO" id="GO:0004497">
    <property type="term" value="F:monooxygenase activity"/>
    <property type="evidence" value="ECO:0007669"/>
    <property type="project" value="UniProtKB-KW"/>
</dbReference>
<dbReference type="InterPro" id="IPR036396">
    <property type="entry name" value="Cyt_P450_sf"/>
</dbReference>
<evidence type="ECO:0000256" key="3">
    <source>
        <dbReference type="ARBA" id="ARBA00010617"/>
    </source>
</evidence>
<dbReference type="PANTHER" id="PTHR47943:SF8">
    <property type="entry name" value="CYTOCHROME P450"/>
    <property type="match status" value="1"/>
</dbReference>
<keyword evidence="12" id="KW-0812">Transmembrane</keyword>
<evidence type="ECO:0000256" key="10">
    <source>
        <dbReference type="PIRSR" id="PIRSR602401-1"/>
    </source>
</evidence>
<proteinExistence type="inferred from homology"/>
<dbReference type="GO" id="GO:0005506">
    <property type="term" value="F:iron ion binding"/>
    <property type="evidence" value="ECO:0007669"/>
    <property type="project" value="InterPro"/>
</dbReference>
<evidence type="ECO:0000313" key="15">
    <source>
        <dbReference type="Proteomes" id="UP001141552"/>
    </source>
</evidence>
<evidence type="ECO:0000256" key="1">
    <source>
        <dbReference type="ARBA" id="ARBA00001971"/>
    </source>
</evidence>
<evidence type="ECO:0000256" key="4">
    <source>
        <dbReference type="ARBA" id="ARBA00022617"/>
    </source>
</evidence>
<dbReference type="PANTHER" id="PTHR47943">
    <property type="entry name" value="CYTOCHROME P450 93A3-LIKE"/>
    <property type="match status" value="1"/>
</dbReference>
<dbReference type="SUPFAM" id="SSF48264">
    <property type="entry name" value="Cytochrome P450"/>
    <property type="match status" value="1"/>
</dbReference>
<dbReference type="AlphaFoldDB" id="A0A9Q0F617"/>
<dbReference type="PRINTS" id="PR00385">
    <property type="entry name" value="P450"/>
</dbReference>
<evidence type="ECO:0000256" key="8">
    <source>
        <dbReference type="ARBA" id="ARBA00023033"/>
    </source>
</evidence>
<evidence type="ECO:0000313" key="14">
    <source>
        <dbReference type="EMBL" id="KAJ4824754.1"/>
    </source>
</evidence>
<comment type="caution">
    <text evidence="14">The sequence shown here is derived from an EMBL/GenBank/DDBJ whole genome shotgun (WGS) entry which is preliminary data.</text>
</comment>
<dbReference type="InterPro" id="IPR017972">
    <property type="entry name" value="Cyt_P450_CS"/>
</dbReference>